<name>A0A0S7BA95_9CHLR</name>
<dbReference type="PROSITE" id="PS50110">
    <property type="entry name" value="RESPONSE_REGULATORY"/>
    <property type="match status" value="1"/>
</dbReference>
<sequence length="254" mass="28708">MQAYTSSAIVNSSISPGVDLDEVYATERVRVLVVDDDSDLVVLIKHILRSSGFDVLSANNGVEALRRAREVQPDLVLLDLMMPEMDGWVTLQNLRQFSNAPVIVLSALSSKDEIVRCLYEGVDDYMTKPFYKGEVVARINAVLRRAKQPRETTRFTFPKVGLVIDIKTQEVIFSNHSIQLTAKEFALLALLAKNAPGVVSYPVIAQTVWGEDVPNVRQRTKYLIFLLRRKFEEIDPNFALIQSMDRMGYKLKTE</sequence>
<dbReference type="InterPro" id="IPR036388">
    <property type="entry name" value="WH-like_DNA-bd_sf"/>
</dbReference>
<dbReference type="GO" id="GO:0032993">
    <property type="term" value="C:protein-DNA complex"/>
    <property type="evidence" value="ECO:0007669"/>
    <property type="project" value="TreeGrafter"/>
</dbReference>
<dbReference type="GO" id="GO:0000976">
    <property type="term" value="F:transcription cis-regulatory region binding"/>
    <property type="evidence" value="ECO:0007669"/>
    <property type="project" value="TreeGrafter"/>
</dbReference>
<reference evidence="10" key="1">
    <citation type="submission" date="2015-07" db="EMBL/GenBank/DDBJ databases">
        <title>Draft Genome Sequences of Anaerolinea thermolimosa IMO-1, Bellilinea caldifistulae GOMI-1, Leptolinea tardivitalis YMTK-2, Levilinea saccharolytica KIBI-1,Longilinea arvoryzae KOME-1, Previously Described as Members of the Anaerolineaceae (Chloroflexi).</title>
        <authorList>
            <person name="Sekiguchi Y."/>
            <person name="Ohashi A."/>
            <person name="Matsuura N."/>
            <person name="Tourlousse M.D."/>
        </authorList>
    </citation>
    <scope>NUCLEOTIDE SEQUENCE [LARGE SCALE GENOMIC DNA]</scope>
    <source>
        <strain evidence="10">KOME-1</strain>
    </source>
</reference>
<dbReference type="Pfam" id="PF00072">
    <property type="entry name" value="Response_reg"/>
    <property type="match status" value="1"/>
</dbReference>
<evidence type="ECO:0000256" key="1">
    <source>
        <dbReference type="ARBA" id="ARBA00022553"/>
    </source>
</evidence>
<evidence type="ECO:0000313" key="11">
    <source>
        <dbReference type="Proteomes" id="UP000055060"/>
    </source>
</evidence>
<evidence type="ECO:0000256" key="6">
    <source>
        <dbReference type="PROSITE-ProRule" id="PRU00169"/>
    </source>
</evidence>
<feature type="DNA-binding region" description="OmpR/PhoB-type" evidence="7">
    <location>
        <begin position="152"/>
        <end position="253"/>
    </location>
</feature>
<dbReference type="PANTHER" id="PTHR48111:SF50">
    <property type="entry name" value="KDP OPERON TRANSCRIPTIONAL REGULATORY PROTEIN KDPE"/>
    <property type="match status" value="1"/>
</dbReference>
<dbReference type="GO" id="GO:0006355">
    <property type="term" value="P:regulation of DNA-templated transcription"/>
    <property type="evidence" value="ECO:0007669"/>
    <property type="project" value="InterPro"/>
</dbReference>
<dbReference type="OrthoDB" id="160303at2"/>
<dbReference type="Proteomes" id="UP000055060">
    <property type="component" value="Unassembled WGS sequence"/>
</dbReference>
<dbReference type="SUPFAM" id="SSF52172">
    <property type="entry name" value="CheY-like"/>
    <property type="match status" value="1"/>
</dbReference>
<keyword evidence="11" id="KW-1185">Reference proteome</keyword>
<evidence type="ECO:0000259" key="8">
    <source>
        <dbReference type="PROSITE" id="PS50110"/>
    </source>
</evidence>
<keyword evidence="1 6" id="KW-0597">Phosphoprotein</keyword>
<evidence type="ECO:0000256" key="2">
    <source>
        <dbReference type="ARBA" id="ARBA00023012"/>
    </source>
</evidence>
<dbReference type="FunFam" id="3.40.50.2300:FF:000001">
    <property type="entry name" value="DNA-binding response regulator PhoB"/>
    <property type="match status" value="1"/>
</dbReference>
<dbReference type="InterPro" id="IPR011006">
    <property type="entry name" value="CheY-like_superfamily"/>
</dbReference>
<keyword evidence="2" id="KW-0902">Two-component regulatory system</keyword>
<gene>
    <name evidence="10" type="ORF">LARV_02296</name>
</gene>
<dbReference type="InterPro" id="IPR016032">
    <property type="entry name" value="Sig_transdc_resp-reg_C-effctor"/>
</dbReference>
<evidence type="ECO:0000259" key="9">
    <source>
        <dbReference type="PROSITE" id="PS51755"/>
    </source>
</evidence>
<dbReference type="SMART" id="SM00448">
    <property type="entry name" value="REC"/>
    <property type="match status" value="1"/>
</dbReference>
<keyword evidence="3" id="KW-0805">Transcription regulation</keyword>
<dbReference type="SMART" id="SM00862">
    <property type="entry name" value="Trans_reg_C"/>
    <property type="match status" value="1"/>
</dbReference>
<dbReference type="Pfam" id="PF00486">
    <property type="entry name" value="Trans_reg_C"/>
    <property type="match status" value="1"/>
</dbReference>
<evidence type="ECO:0000256" key="5">
    <source>
        <dbReference type="ARBA" id="ARBA00023163"/>
    </source>
</evidence>
<dbReference type="Gene3D" id="3.40.50.2300">
    <property type="match status" value="1"/>
</dbReference>
<dbReference type="STRING" id="360412.LARV_02296"/>
<dbReference type="EMBL" id="DF967972">
    <property type="protein sequence ID" value="GAP14524.1"/>
    <property type="molecule type" value="Genomic_DNA"/>
</dbReference>
<feature type="modified residue" description="4-aspartylphosphate" evidence="6">
    <location>
        <position position="79"/>
    </location>
</feature>
<feature type="domain" description="Response regulatory" evidence="8">
    <location>
        <begin position="30"/>
        <end position="143"/>
    </location>
</feature>
<dbReference type="RefSeq" id="WP_075073772.1">
    <property type="nucleotide sequence ID" value="NZ_DF967972.1"/>
</dbReference>
<evidence type="ECO:0000256" key="7">
    <source>
        <dbReference type="PROSITE-ProRule" id="PRU01091"/>
    </source>
</evidence>
<dbReference type="InterPro" id="IPR001867">
    <property type="entry name" value="OmpR/PhoB-type_DNA-bd"/>
</dbReference>
<keyword evidence="4 7" id="KW-0238">DNA-binding</keyword>
<evidence type="ECO:0000256" key="4">
    <source>
        <dbReference type="ARBA" id="ARBA00023125"/>
    </source>
</evidence>
<dbReference type="SUPFAM" id="SSF46894">
    <property type="entry name" value="C-terminal effector domain of the bipartite response regulators"/>
    <property type="match status" value="1"/>
</dbReference>
<organism evidence="10">
    <name type="scientific">Longilinea arvoryzae</name>
    <dbReference type="NCBI Taxonomy" id="360412"/>
    <lineage>
        <taxon>Bacteria</taxon>
        <taxon>Bacillati</taxon>
        <taxon>Chloroflexota</taxon>
        <taxon>Anaerolineae</taxon>
        <taxon>Anaerolineales</taxon>
        <taxon>Anaerolineaceae</taxon>
        <taxon>Longilinea</taxon>
    </lineage>
</organism>
<dbReference type="InterPro" id="IPR001789">
    <property type="entry name" value="Sig_transdc_resp-reg_receiver"/>
</dbReference>
<protein>
    <submittedName>
        <fullName evidence="10">Response regulators consisting of a CheY-like receiver domain and a winged-helix DNA-binding domain</fullName>
    </submittedName>
</protein>
<dbReference type="PROSITE" id="PS51755">
    <property type="entry name" value="OMPR_PHOB"/>
    <property type="match status" value="1"/>
</dbReference>
<dbReference type="GO" id="GO:0005829">
    <property type="term" value="C:cytosol"/>
    <property type="evidence" value="ECO:0007669"/>
    <property type="project" value="TreeGrafter"/>
</dbReference>
<evidence type="ECO:0000313" key="10">
    <source>
        <dbReference type="EMBL" id="GAP14524.1"/>
    </source>
</evidence>
<accession>A0A0S7BA95</accession>
<dbReference type="CDD" id="cd17574">
    <property type="entry name" value="REC_OmpR"/>
    <property type="match status" value="1"/>
</dbReference>
<dbReference type="PANTHER" id="PTHR48111">
    <property type="entry name" value="REGULATOR OF RPOS"/>
    <property type="match status" value="1"/>
</dbReference>
<dbReference type="InterPro" id="IPR039420">
    <property type="entry name" value="WalR-like"/>
</dbReference>
<dbReference type="GO" id="GO:0000156">
    <property type="term" value="F:phosphorelay response regulator activity"/>
    <property type="evidence" value="ECO:0007669"/>
    <property type="project" value="TreeGrafter"/>
</dbReference>
<proteinExistence type="predicted"/>
<evidence type="ECO:0000256" key="3">
    <source>
        <dbReference type="ARBA" id="ARBA00023015"/>
    </source>
</evidence>
<keyword evidence="5" id="KW-0804">Transcription</keyword>
<dbReference type="Gene3D" id="1.10.10.10">
    <property type="entry name" value="Winged helix-like DNA-binding domain superfamily/Winged helix DNA-binding domain"/>
    <property type="match status" value="1"/>
</dbReference>
<dbReference type="AlphaFoldDB" id="A0A0S7BA95"/>
<feature type="domain" description="OmpR/PhoB-type" evidence="9">
    <location>
        <begin position="152"/>
        <end position="253"/>
    </location>
</feature>